<sequence length="408" mass="43470">MTSEAGRAIGEMLKHNTTVTSLFLLGGRLGDSGARGIAIGLAQNTTIAQLSIAHSSIGTAGIKAITKVIQNVTRLNLSSNPVGYDGVKAIARLLVKSCSRLKFLFLDHCNIDVFGAKELAIALSRNSCLEELSVACNDINDEGMCALAESVASNETLQVLYISYNNVGQNGKKVIISACETSKSVRHLYHENDSILNTFTKPHSVCLVTLNKTVRTLGIRSHNMTSEASRAIGEMLRRNTTVTSLFLLGGRLGDSGARGIAIGLAQNKTIADLSLVRSSIGTAGIKAITNVIQNVTRLNLSSNPVGYDGVKAIARLLVKSCCRLKFLFLDHCNIDVFGAKELAIALSRDSCLEELSVACNDINDEGMCALAESVASNETLQVLYISYNNVGQNGKKVIISACETSKSV</sequence>
<dbReference type="STRING" id="45351.A7SZT1"/>
<accession>A7SZT1</accession>
<name>A7SZT1_NEMVE</name>
<dbReference type="Proteomes" id="UP000001593">
    <property type="component" value="Unassembled WGS sequence"/>
</dbReference>
<feature type="non-terminal residue" evidence="1">
    <location>
        <position position="408"/>
    </location>
</feature>
<dbReference type="HOGENOM" id="CLU_017147_4_1_1"/>
<proteinExistence type="predicted"/>
<protein>
    <submittedName>
        <fullName evidence="1">Uncharacterized protein</fullName>
    </submittedName>
</protein>
<organism evidence="1 2">
    <name type="scientific">Nematostella vectensis</name>
    <name type="common">Starlet sea anemone</name>
    <dbReference type="NCBI Taxonomy" id="45351"/>
    <lineage>
        <taxon>Eukaryota</taxon>
        <taxon>Metazoa</taxon>
        <taxon>Cnidaria</taxon>
        <taxon>Anthozoa</taxon>
        <taxon>Hexacorallia</taxon>
        <taxon>Actiniaria</taxon>
        <taxon>Edwardsiidae</taxon>
        <taxon>Nematostella</taxon>
    </lineage>
</organism>
<dbReference type="InterPro" id="IPR027038">
    <property type="entry name" value="RanGap"/>
</dbReference>
<dbReference type="SUPFAM" id="SSF52047">
    <property type="entry name" value="RNI-like"/>
    <property type="match status" value="2"/>
</dbReference>
<reference evidence="1 2" key="1">
    <citation type="journal article" date="2007" name="Science">
        <title>Sea anemone genome reveals ancestral eumetazoan gene repertoire and genomic organization.</title>
        <authorList>
            <person name="Putnam N.H."/>
            <person name="Srivastava M."/>
            <person name="Hellsten U."/>
            <person name="Dirks B."/>
            <person name="Chapman J."/>
            <person name="Salamov A."/>
            <person name="Terry A."/>
            <person name="Shapiro H."/>
            <person name="Lindquist E."/>
            <person name="Kapitonov V.V."/>
            <person name="Jurka J."/>
            <person name="Genikhovich G."/>
            <person name="Grigoriev I.V."/>
            <person name="Lucas S.M."/>
            <person name="Steele R.E."/>
            <person name="Finnerty J.R."/>
            <person name="Technau U."/>
            <person name="Martindale M.Q."/>
            <person name="Rokhsar D.S."/>
        </authorList>
    </citation>
    <scope>NUCLEOTIDE SEQUENCE [LARGE SCALE GENOMIC DNA]</scope>
    <source>
        <strain evidence="2">CH2 X CH6</strain>
    </source>
</reference>
<keyword evidence="2" id="KW-1185">Reference proteome</keyword>
<dbReference type="GO" id="GO:0005096">
    <property type="term" value="F:GTPase activator activity"/>
    <property type="evidence" value="ECO:0007669"/>
    <property type="project" value="UniProtKB-KW"/>
</dbReference>
<dbReference type="InParanoid" id="A7SZT1"/>
<dbReference type="EMBL" id="DS469980">
    <property type="protein sequence ID" value="EDO30787.1"/>
    <property type="molecule type" value="Genomic_DNA"/>
</dbReference>
<dbReference type="InterPro" id="IPR032675">
    <property type="entry name" value="LRR_dom_sf"/>
</dbReference>
<dbReference type="Gene3D" id="3.80.10.10">
    <property type="entry name" value="Ribonuclease Inhibitor"/>
    <property type="match status" value="4"/>
</dbReference>
<evidence type="ECO:0000313" key="1">
    <source>
        <dbReference type="EMBL" id="EDO30787.1"/>
    </source>
</evidence>
<dbReference type="eggNOG" id="KOG4308">
    <property type="taxonomic scope" value="Eukaryota"/>
</dbReference>
<dbReference type="SMART" id="SM00368">
    <property type="entry name" value="LRR_RI"/>
    <property type="match status" value="12"/>
</dbReference>
<dbReference type="PANTHER" id="PTHR24113:SF15">
    <property type="entry name" value="NACHT DOMAIN-CONTAINING PROTEIN"/>
    <property type="match status" value="1"/>
</dbReference>
<dbReference type="AlphaFoldDB" id="A7SZT1"/>
<dbReference type="PANTHER" id="PTHR24113">
    <property type="entry name" value="RAN GTPASE-ACTIVATING PROTEIN 1"/>
    <property type="match status" value="1"/>
</dbReference>
<gene>
    <name evidence="1" type="ORF">NEMVEDRAFT_v1g139465</name>
</gene>
<evidence type="ECO:0000313" key="2">
    <source>
        <dbReference type="Proteomes" id="UP000001593"/>
    </source>
</evidence>
<dbReference type="InterPro" id="IPR001611">
    <property type="entry name" value="Leu-rich_rpt"/>
</dbReference>
<dbReference type="PhylomeDB" id="A7SZT1"/>
<dbReference type="Pfam" id="PF13516">
    <property type="entry name" value="LRR_6"/>
    <property type="match status" value="6"/>
</dbReference>